<keyword evidence="2" id="KW-1185">Reference proteome</keyword>
<dbReference type="AlphaFoldDB" id="A0A0C9ZM97"/>
<evidence type="ECO:0000313" key="1">
    <source>
        <dbReference type="EMBL" id="KIK38755.1"/>
    </source>
</evidence>
<reference evidence="2" key="2">
    <citation type="submission" date="2015-01" db="EMBL/GenBank/DDBJ databases">
        <title>Evolutionary Origins and Diversification of the Mycorrhizal Mutualists.</title>
        <authorList>
            <consortium name="DOE Joint Genome Institute"/>
            <consortium name="Mycorrhizal Genomics Consortium"/>
            <person name="Kohler A."/>
            <person name="Kuo A."/>
            <person name="Nagy L.G."/>
            <person name="Floudas D."/>
            <person name="Copeland A."/>
            <person name="Barry K.W."/>
            <person name="Cichocki N."/>
            <person name="Veneault-Fourrey C."/>
            <person name="LaButti K."/>
            <person name="Lindquist E.A."/>
            <person name="Lipzen A."/>
            <person name="Lundell T."/>
            <person name="Morin E."/>
            <person name="Murat C."/>
            <person name="Riley R."/>
            <person name="Ohm R."/>
            <person name="Sun H."/>
            <person name="Tunlid A."/>
            <person name="Henrissat B."/>
            <person name="Grigoriev I.V."/>
            <person name="Hibbett D.S."/>
            <person name="Martin F."/>
        </authorList>
    </citation>
    <scope>NUCLEOTIDE SEQUENCE [LARGE SCALE GENOMIC DNA]</scope>
    <source>
        <strain evidence="2">UH-Slu-Lm8-n1</strain>
    </source>
</reference>
<organism evidence="1 2">
    <name type="scientific">Suillus luteus UH-Slu-Lm8-n1</name>
    <dbReference type="NCBI Taxonomy" id="930992"/>
    <lineage>
        <taxon>Eukaryota</taxon>
        <taxon>Fungi</taxon>
        <taxon>Dikarya</taxon>
        <taxon>Basidiomycota</taxon>
        <taxon>Agaricomycotina</taxon>
        <taxon>Agaricomycetes</taxon>
        <taxon>Agaricomycetidae</taxon>
        <taxon>Boletales</taxon>
        <taxon>Suillineae</taxon>
        <taxon>Suillaceae</taxon>
        <taxon>Suillus</taxon>
    </lineage>
</organism>
<proteinExistence type="predicted"/>
<accession>A0A0C9ZM97</accession>
<dbReference type="Proteomes" id="UP000054485">
    <property type="component" value="Unassembled WGS sequence"/>
</dbReference>
<reference evidence="1 2" key="1">
    <citation type="submission" date="2014-04" db="EMBL/GenBank/DDBJ databases">
        <authorList>
            <consortium name="DOE Joint Genome Institute"/>
            <person name="Kuo A."/>
            <person name="Ruytinx J."/>
            <person name="Rineau F."/>
            <person name="Colpaert J."/>
            <person name="Kohler A."/>
            <person name="Nagy L.G."/>
            <person name="Floudas D."/>
            <person name="Copeland A."/>
            <person name="Barry K.W."/>
            <person name="Cichocki N."/>
            <person name="Veneault-Fourrey C."/>
            <person name="LaButti K."/>
            <person name="Lindquist E.A."/>
            <person name="Lipzen A."/>
            <person name="Lundell T."/>
            <person name="Morin E."/>
            <person name="Murat C."/>
            <person name="Sun H."/>
            <person name="Tunlid A."/>
            <person name="Henrissat B."/>
            <person name="Grigoriev I.V."/>
            <person name="Hibbett D.S."/>
            <person name="Martin F."/>
            <person name="Nordberg H.P."/>
            <person name="Cantor M.N."/>
            <person name="Hua S.X."/>
        </authorList>
    </citation>
    <scope>NUCLEOTIDE SEQUENCE [LARGE SCALE GENOMIC DNA]</scope>
    <source>
        <strain evidence="1 2">UH-Slu-Lm8-n1</strain>
    </source>
</reference>
<sequence length="179" mass="20815">MPFFHEWGPNVGTTGITSWLYNSDGGRSGYTLGSDRATLIQRATTFQRFFPYTVTILLTRLAYMHKERYTHRYIPDFTRWPSSPYITVRFKTRNSNLYPFKTSVKLSDLFEGYSLSGAHDIQDTLATHNPRNQSITAPIFELRLSFLKRRHGSFLNHLASQRHAYFAHHLDESSVHKNP</sequence>
<dbReference type="InParanoid" id="A0A0C9ZM97"/>
<evidence type="ECO:0000313" key="2">
    <source>
        <dbReference type="Proteomes" id="UP000054485"/>
    </source>
</evidence>
<dbReference type="HOGENOM" id="CLU_1504415_0_0_1"/>
<name>A0A0C9ZM97_9AGAM</name>
<gene>
    <name evidence="1" type="ORF">CY34DRAFT_809016</name>
</gene>
<dbReference type="EMBL" id="KN835376">
    <property type="protein sequence ID" value="KIK38755.1"/>
    <property type="molecule type" value="Genomic_DNA"/>
</dbReference>
<protein>
    <submittedName>
        <fullName evidence="1">Uncharacterized protein</fullName>
    </submittedName>
</protein>